<sequence length="80" mass="8959">MTVRLWSRNQVRVGGRYPVGGGLIEIDSIEELPFAAIDDLDVRRAGEADRETLRQRAAHSGPISDDTMVRRLEFHAVDPT</sequence>
<accession>A0A935IQH6</accession>
<reference evidence="1 2" key="1">
    <citation type="submission" date="2020-10" db="EMBL/GenBank/DDBJ databases">
        <title>Connecting structure to function with the recovery of over 1000 high-quality activated sludge metagenome-assembled genomes encoding full-length rRNA genes using long-read sequencing.</title>
        <authorList>
            <person name="Singleton C.M."/>
            <person name="Petriglieri F."/>
            <person name="Kristensen J.M."/>
            <person name="Kirkegaard R.H."/>
            <person name="Michaelsen T.Y."/>
            <person name="Andersen M.H."/>
            <person name="Karst S.M."/>
            <person name="Dueholm M.S."/>
            <person name="Nielsen P.H."/>
            <person name="Albertsen M."/>
        </authorList>
    </citation>
    <scope>NUCLEOTIDE SEQUENCE [LARGE SCALE GENOMIC DNA]</scope>
    <source>
        <strain evidence="1">Ega_18-Q3-R5-49_MAXAC.001</strain>
    </source>
</reference>
<proteinExistence type="predicted"/>
<evidence type="ECO:0000313" key="1">
    <source>
        <dbReference type="EMBL" id="MBK7274823.1"/>
    </source>
</evidence>
<evidence type="ECO:0000313" key="2">
    <source>
        <dbReference type="Proteomes" id="UP000726105"/>
    </source>
</evidence>
<organism evidence="1 2">
    <name type="scientific">Candidatus Phosphoribacter hodrii</name>
    <dbReference type="NCBI Taxonomy" id="2953743"/>
    <lineage>
        <taxon>Bacteria</taxon>
        <taxon>Bacillati</taxon>
        <taxon>Actinomycetota</taxon>
        <taxon>Actinomycetes</taxon>
        <taxon>Micrococcales</taxon>
        <taxon>Dermatophilaceae</taxon>
        <taxon>Candidatus Phosphoribacter</taxon>
    </lineage>
</organism>
<gene>
    <name evidence="1" type="ORF">IPI13_17340</name>
</gene>
<protein>
    <recommendedName>
        <fullName evidence="3">ASCH domain-containing protein</fullName>
    </recommendedName>
</protein>
<comment type="caution">
    <text evidence="1">The sequence shown here is derived from an EMBL/GenBank/DDBJ whole genome shotgun (WGS) entry which is preliminary data.</text>
</comment>
<name>A0A935IQH6_9MICO</name>
<dbReference type="Proteomes" id="UP000726105">
    <property type="component" value="Unassembled WGS sequence"/>
</dbReference>
<dbReference type="EMBL" id="JADJIB010000012">
    <property type="protein sequence ID" value="MBK7274823.1"/>
    <property type="molecule type" value="Genomic_DNA"/>
</dbReference>
<evidence type="ECO:0008006" key="3">
    <source>
        <dbReference type="Google" id="ProtNLM"/>
    </source>
</evidence>
<dbReference type="AlphaFoldDB" id="A0A935IQH6"/>